<dbReference type="PIRSF" id="PIRSF015592">
    <property type="entry name" value="Prld-crbxl_pptds"/>
    <property type="match status" value="1"/>
</dbReference>
<gene>
    <name evidence="9" type="ORF">FH969_01265</name>
</gene>
<evidence type="ECO:0000256" key="8">
    <source>
        <dbReference type="ARBA" id="ARBA00031559"/>
    </source>
</evidence>
<dbReference type="Gene3D" id="3.40.630.20">
    <property type="entry name" value="Peptidase C15, pyroglutamyl peptidase I-like"/>
    <property type="match status" value="1"/>
</dbReference>
<dbReference type="InterPro" id="IPR016125">
    <property type="entry name" value="Peptidase_C15-like"/>
</dbReference>
<dbReference type="InterPro" id="IPR036440">
    <property type="entry name" value="Peptidase_C15-like_sf"/>
</dbReference>
<dbReference type="EMBL" id="VENP01000002">
    <property type="protein sequence ID" value="TNU77007.1"/>
    <property type="molecule type" value="Genomic_DNA"/>
</dbReference>
<dbReference type="GO" id="GO:0016920">
    <property type="term" value="F:pyroglutamyl-peptidase activity"/>
    <property type="evidence" value="ECO:0007669"/>
    <property type="project" value="InterPro"/>
</dbReference>
<evidence type="ECO:0000313" key="9">
    <source>
        <dbReference type="EMBL" id="TNU77007.1"/>
    </source>
</evidence>
<evidence type="ECO:0000256" key="4">
    <source>
        <dbReference type="ARBA" id="ARBA00022670"/>
    </source>
</evidence>
<keyword evidence="3" id="KW-0963">Cytoplasm</keyword>
<keyword evidence="5" id="KW-0378">Hydrolase</keyword>
<dbReference type="Pfam" id="PF01470">
    <property type="entry name" value="Peptidase_C15"/>
    <property type="match status" value="1"/>
</dbReference>
<evidence type="ECO:0000256" key="5">
    <source>
        <dbReference type="ARBA" id="ARBA00022801"/>
    </source>
</evidence>
<sequence>MTARTVLVTGFEPFGGARRNPSWDVAQALAGDGADDQVPGREPGVLDTRVVARRLPVTFGGVRPALAAAIAEVEPAVVLSLGLAAGRGRVEVERVAVNLAHARIPDNDGAAPREEAVRPGGPDGFFTRLPVARILADARGRGLAVADSLTAGAYVCNATMYHLLDLTAGSGAVAGFVHVPATGTDSLADHDPLAASVPLVPLDDVVAAVRAVLASTLTALAGPERAMLDATAGVATC</sequence>
<dbReference type="GO" id="GO:0005829">
    <property type="term" value="C:cytosol"/>
    <property type="evidence" value="ECO:0007669"/>
    <property type="project" value="InterPro"/>
</dbReference>
<accession>A0A5C5BG09</accession>
<evidence type="ECO:0000256" key="1">
    <source>
        <dbReference type="ARBA" id="ARBA00006641"/>
    </source>
</evidence>
<keyword evidence="6" id="KW-0788">Thiol protease</keyword>
<dbReference type="AlphaFoldDB" id="A0A5C5BG09"/>
<dbReference type="CDD" id="cd00501">
    <property type="entry name" value="Peptidase_C15"/>
    <property type="match status" value="1"/>
</dbReference>
<name>A0A5C5BG09_9MICO</name>
<dbReference type="RefSeq" id="WP_108717316.1">
    <property type="nucleotide sequence ID" value="NZ_VENP01000002.1"/>
</dbReference>
<dbReference type="PANTHER" id="PTHR23402:SF1">
    <property type="entry name" value="PYROGLUTAMYL-PEPTIDASE I"/>
    <property type="match status" value="1"/>
</dbReference>
<dbReference type="PANTHER" id="PTHR23402">
    <property type="entry name" value="PROTEASE FAMILY C15 PYROGLUTAMYL-PEPTIDASE I-RELATED"/>
    <property type="match status" value="1"/>
</dbReference>
<dbReference type="PRINTS" id="PR00706">
    <property type="entry name" value="PYROGLUPTASE"/>
</dbReference>
<evidence type="ECO:0000256" key="3">
    <source>
        <dbReference type="ARBA" id="ARBA00022490"/>
    </source>
</evidence>
<organism evidence="9 10">
    <name type="scientific">Miniimonas arenae</name>
    <dbReference type="NCBI Taxonomy" id="676201"/>
    <lineage>
        <taxon>Bacteria</taxon>
        <taxon>Bacillati</taxon>
        <taxon>Actinomycetota</taxon>
        <taxon>Actinomycetes</taxon>
        <taxon>Micrococcales</taxon>
        <taxon>Beutenbergiaceae</taxon>
        <taxon>Miniimonas</taxon>
    </lineage>
</organism>
<dbReference type="GO" id="GO:0006508">
    <property type="term" value="P:proteolysis"/>
    <property type="evidence" value="ECO:0007669"/>
    <property type="project" value="UniProtKB-KW"/>
</dbReference>
<keyword evidence="4" id="KW-0645">Protease</keyword>
<evidence type="ECO:0000313" key="10">
    <source>
        <dbReference type="Proteomes" id="UP000313849"/>
    </source>
</evidence>
<dbReference type="OrthoDB" id="9779738at2"/>
<dbReference type="SUPFAM" id="SSF53182">
    <property type="entry name" value="Pyrrolidone carboxyl peptidase (pyroglutamate aminopeptidase)"/>
    <property type="match status" value="1"/>
</dbReference>
<evidence type="ECO:0000256" key="7">
    <source>
        <dbReference type="ARBA" id="ARBA00030836"/>
    </source>
</evidence>
<dbReference type="Proteomes" id="UP000313849">
    <property type="component" value="Unassembled WGS sequence"/>
</dbReference>
<keyword evidence="10" id="KW-1185">Reference proteome</keyword>
<protein>
    <recommendedName>
        <fullName evidence="2">Pyrrolidone-carboxylate peptidase</fullName>
    </recommendedName>
    <alternativeName>
        <fullName evidence="7">5-oxoprolyl-peptidase</fullName>
    </alternativeName>
    <alternativeName>
        <fullName evidence="8">Pyroglutamyl-peptidase I</fullName>
    </alternativeName>
</protein>
<evidence type="ECO:0000256" key="6">
    <source>
        <dbReference type="ARBA" id="ARBA00022807"/>
    </source>
</evidence>
<proteinExistence type="inferred from homology"/>
<comment type="similarity">
    <text evidence="1">Belongs to the peptidase C15 family.</text>
</comment>
<evidence type="ECO:0000256" key="2">
    <source>
        <dbReference type="ARBA" id="ARBA00019191"/>
    </source>
</evidence>
<dbReference type="InterPro" id="IPR000816">
    <property type="entry name" value="Peptidase_C15"/>
</dbReference>
<comment type="caution">
    <text evidence="9">The sequence shown here is derived from an EMBL/GenBank/DDBJ whole genome shotgun (WGS) entry which is preliminary data.</text>
</comment>
<reference evidence="9 10" key="1">
    <citation type="submission" date="2019-06" db="EMBL/GenBank/DDBJ databases">
        <title>Draft genome sequence of Miniimonas arenae KCTC 19750T isolated from sea sand.</title>
        <authorList>
            <person name="Park S.-J."/>
        </authorList>
    </citation>
    <scope>NUCLEOTIDE SEQUENCE [LARGE SCALE GENOMIC DNA]</scope>
    <source>
        <strain evidence="9 10">KCTC 19750</strain>
    </source>
</reference>